<sequence length="406" mass="46404">MLERTLSLTIKKASRTFPSIVITGPRQSGKTTLLKKLFSTTHSYYNLESPDLRLRINEDPIGFLSQIKRPVILDEIQYAPFLLQYIKTFIDKNRKPNQWLLTGSQNFMLMQNVSESLAGRAAILTLMPLTEIEKIGNGQKSLTSSQMFSLNKLSIKKLTTDLLTNLLLGSYPEIVVNKKVDRQIWCGSYINTYLERDIRNLKQVGDLGEFERFLRACAVRTGQLLDLSGMAGELGISVSTAKRWLSLLQTGYQIYLLYPYYKNIGKRLIKRPKLYFTDTALASYLLGLHDKQTLYNSPHFPALFETFIVIDFLKRFYNFGSSPSLYYLRTRDNLEVDLILELEGLLYLLEIKSSSTIKPKHASSLNRAVNDLDKLVKKACLISNSPTSFPISAKVFNYSWKDLLLT</sequence>
<dbReference type="AlphaFoldDB" id="A0A1J5HD21"/>
<dbReference type="SUPFAM" id="SSF52540">
    <property type="entry name" value="P-loop containing nucleoside triphosphate hydrolases"/>
    <property type="match status" value="1"/>
</dbReference>
<dbReference type="Pfam" id="PF13635">
    <property type="entry name" value="DUF4143"/>
    <property type="match status" value="1"/>
</dbReference>
<proteinExistence type="predicted"/>
<dbReference type="PANTHER" id="PTHR43566">
    <property type="entry name" value="CONSERVED PROTEIN"/>
    <property type="match status" value="1"/>
</dbReference>
<evidence type="ECO:0000259" key="2">
    <source>
        <dbReference type="Pfam" id="PF13635"/>
    </source>
</evidence>
<evidence type="ECO:0000259" key="1">
    <source>
        <dbReference type="Pfam" id="PF13173"/>
    </source>
</evidence>
<evidence type="ECO:0008006" key="5">
    <source>
        <dbReference type="Google" id="ProtNLM"/>
    </source>
</evidence>
<feature type="domain" description="AAA" evidence="1">
    <location>
        <begin position="18"/>
        <end position="130"/>
    </location>
</feature>
<dbReference type="EMBL" id="MNZM01000116">
    <property type="protein sequence ID" value="OIP82347.1"/>
    <property type="molecule type" value="Genomic_DNA"/>
</dbReference>
<evidence type="ECO:0000313" key="4">
    <source>
        <dbReference type="Proteomes" id="UP000183758"/>
    </source>
</evidence>
<dbReference type="PANTHER" id="PTHR43566:SF2">
    <property type="entry name" value="DUF4143 DOMAIN-CONTAINING PROTEIN"/>
    <property type="match status" value="1"/>
</dbReference>
<dbReference type="Pfam" id="PF13173">
    <property type="entry name" value="AAA_14"/>
    <property type="match status" value="1"/>
</dbReference>
<comment type="caution">
    <text evidence="3">The sequence shown here is derived from an EMBL/GenBank/DDBJ whole genome shotgun (WGS) entry which is preliminary data.</text>
</comment>
<dbReference type="InterPro" id="IPR025420">
    <property type="entry name" value="DUF4143"/>
</dbReference>
<accession>A0A1J5HD21</accession>
<dbReference type="Proteomes" id="UP000183758">
    <property type="component" value="Unassembled WGS sequence"/>
</dbReference>
<protein>
    <recommendedName>
        <fullName evidence="5">GTP-binding protein</fullName>
    </recommendedName>
</protein>
<organism evidence="3 4">
    <name type="scientific">Candidatus Roizmanbacteria bacterium CG2_30_33_16</name>
    <dbReference type="NCBI Taxonomy" id="1805340"/>
    <lineage>
        <taxon>Bacteria</taxon>
        <taxon>Candidatus Roizmaniibacteriota</taxon>
    </lineage>
</organism>
<reference evidence="3 4" key="1">
    <citation type="journal article" date="2016" name="Environ. Microbiol.">
        <title>Genomic resolution of a cold subsurface aquifer community provides metabolic insights for novel microbes adapted to high CO concentrations.</title>
        <authorList>
            <person name="Probst A.J."/>
            <person name="Castelle C.J."/>
            <person name="Singh A."/>
            <person name="Brown C.T."/>
            <person name="Anantharaman K."/>
            <person name="Sharon I."/>
            <person name="Hug L.A."/>
            <person name="Burstein D."/>
            <person name="Emerson J.B."/>
            <person name="Thomas B.C."/>
            <person name="Banfield J.F."/>
        </authorList>
    </citation>
    <scope>NUCLEOTIDE SEQUENCE [LARGE SCALE GENOMIC DNA]</scope>
    <source>
        <strain evidence="3">CG2_30_33_16</strain>
    </source>
</reference>
<dbReference type="InterPro" id="IPR027417">
    <property type="entry name" value="P-loop_NTPase"/>
</dbReference>
<feature type="domain" description="DUF4143" evidence="2">
    <location>
        <begin position="195"/>
        <end position="354"/>
    </location>
</feature>
<dbReference type="InterPro" id="IPR041682">
    <property type="entry name" value="AAA_14"/>
</dbReference>
<gene>
    <name evidence="3" type="ORF">AUK04_04855</name>
</gene>
<name>A0A1J5HD21_9BACT</name>
<evidence type="ECO:0000313" key="3">
    <source>
        <dbReference type="EMBL" id="OIP82347.1"/>
    </source>
</evidence>